<dbReference type="InterPro" id="IPR007715">
    <property type="entry name" value="Coq4"/>
</dbReference>
<proteinExistence type="inferred from homology"/>
<keyword evidence="9" id="KW-1185">Reference proteome</keyword>
<evidence type="ECO:0000313" key="8">
    <source>
        <dbReference type="EMBL" id="KAG1796625.1"/>
    </source>
</evidence>
<evidence type="ECO:0000256" key="2">
    <source>
        <dbReference type="ARBA" id="ARBA00022792"/>
    </source>
</evidence>
<organism evidence="8 9">
    <name type="scientific">Suillus plorans</name>
    <dbReference type="NCBI Taxonomy" id="116603"/>
    <lineage>
        <taxon>Eukaryota</taxon>
        <taxon>Fungi</taxon>
        <taxon>Dikarya</taxon>
        <taxon>Basidiomycota</taxon>
        <taxon>Agaricomycotina</taxon>
        <taxon>Agaricomycetes</taxon>
        <taxon>Agaricomycetidae</taxon>
        <taxon>Boletales</taxon>
        <taxon>Suillineae</taxon>
        <taxon>Suillaceae</taxon>
        <taxon>Suillus</taxon>
    </lineage>
</organism>
<dbReference type="Proteomes" id="UP000719766">
    <property type="component" value="Unassembled WGS sequence"/>
</dbReference>
<dbReference type="AlphaFoldDB" id="A0A9P7ATX1"/>
<protein>
    <recommendedName>
        <fullName evidence="6">4-hydroxy-3-methoxy-5-polyprenylbenzoate decarboxylase</fullName>
    </recommendedName>
</protein>
<dbReference type="EMBL" id="JABBWE010000018">
    <property type="protein sequence ID" value="KAG1796625.1"/>
    <property type="molecule type" value="Genomic_DNA"/>
</dbReference>
<gene>
    <name evidence="7" type="primary">COQ4</name>
    <name evidence="8" type="ORF">HD556DRAFT_276791</name>
</gene>
<feature type="binding site" evidence="7">
    <location>
        <position position="221"/>
    </location>
    <ligand>
        <name>Zn(2+)</name>
        <dbReference type="ChEBI" id="CHEBI:29105"/>
    </ligand>
</feature>
<dbReference type="GO" id="GO:0008270">
    <property type="term" value="F:zinc ion binding"/>
    <property type="evidence" value="ECO:0007669"/>
    <property type="project" value="UniProtKB-UniRule"/>
</dbReference>
<dbReference type="GO" id="GO:0031314">
    <property type="term" value="C:extrinsic component of mitochondrial inner membrane"/>
    <property type="evidence" value="ECO:0007669"/>
    <property type="project" value="UniProtKB-UniRule"/>
</dbReference>
<comment type="caution">
    <text evidence="8">The sequence shown here is derived from an EMBL/GenBank/DDBJ whole genome shotgun (WGS) entry which is preliminary data.</text>
</comment>
<keyword evidence="4 7" id="KW-0472">Membrane</keyword>
<dbReference type="PANTHER" id="PTHR12922:SF7">
    <property type="entry name" value="UBIQUINONE BIOSYNTHESIS PROTEIN COQ4 HOMOLOG, MITOCHONDRIAL"/>
    <property type="match status" value="1"/>
</dbReference>
<evidence type="ECO:0000256" key="3">
    <source>
        <dbReference type="ARBA" id="ARBA00023128"/>
    </source>
</evidence>
<keyword evidence="2 7" id="KW-0999">Mitochondrion inner membrane</keyword>
<name>A0A9P7ATX1_9AGAM</name>
<comment type="function">
    <text evidence="7">Lyase that catalyzes the C1-decarboxylation of 4-hydroxy-3-methoxy-5-(all-trans-polyprenyl)benzoic acid into 2-methoxy-6-(all-trans-polyprenyl)phenol during ubiquinone biosynthesis.</text>
</comment>
<evidence type="ECO:0000256" key="4">
    <source>
        <dbReference type="ARBA" id="ARBA00023136"/>
    </source>
</evidence>
<comment type="pathway">
    <text evidence="7">Cofactor biosynthesis; ubiquinone biosynthesis.</text>
</comment>
<feature type="binding site" evidence="7">
    <location>
        <position position="205"/>
    </location>
    <ligand>
        <name>Zn(2+)</name>
        <dbReference type="ChEBI" id="CHEBI:29105"/>
    </ligand>
</feature>
<comment type="subcellular location">
    <subcellularLocation>
        <location evidence="7">Mitochondrion inner membrane</location>
        <topology evidence="7">Peripheral membrane protein</topology>
        <orientation evidence="7">Matrix side</orientation>
    </subcellularLocation>
</comment>
<dbReference type="OrthoDB" id="4249at2759"/>
<dbReference type="Pfam" id="PF05019">
    <property type="entry name" value="Coq4"/>
    <property type="match status" value="1"/>
</dbReference>
<evidence type="ECO:0000313" key="9">
    <source>
        <dbReference type="Proteomes" id="UP000719766"/>
    </source>
</evidence>
<sequence>MSVICTSFPPIIRVGAHSLMKPMYSSYHKTLNHRWNSVINTSQARSFVALAASPRSSSYATNGKSRSVYTNLRLKPQPAYPGHIPLTPFENGVLAVGSALMSLIDTRRADMVAACGETTAGPTLVKLRDTMLESPEGRRILKEMPRINSQTLDWEKLRSLPENTFGRAYVRWLDACKVTPDSREPVHYIDDPELAYVMQRYRETHDLYHALFGLKVSALPELALKAFEFTNLGFPMTALSLGASIRLKSPQRARLWGEFIPWAARCGSHARCLLTVYWEERWGQDLDEMKKEFGVWDPPAGITIPRPSRIDLP</sequence>
<dbReference type="InterPro" id="IPR027540">
    <property type="entry name" value="Coq4_euk"/>
</dbReference>
<comment type="catalytic activity">
    <reaction evidence="7">
        <text>a 4-hydroxy-3-methoxy-5-(all-trans-polyprenyl)benzoate + H(+) = a 2-methoxy-6-(all-trans-polyprenyl)phenol + CO2</text>
        <dbReference type="Rhea" id="RHEA:81179"/>
        <dbReference type="Rhea" id="RHEA-COMP:9551"/>
        <dbReference type="Rhea" id="RHEA-COMP:10931"/>
        <dbReference type="ChEBI" id="CHEBI:15378"/>
        <dbReference type="ChEBI" id="CHEBI:16526"/>
        <dbReference type="ChEBI" id="CHEBI:62731"/>
        <dbReference type="ChEBI" id="CHEBI:84443"/>
        <dbReference type="EC" id="4.1.1.130"/>
    </reaction>
</comment>
<comment type="similarity">
    <text evidence="7">Belongs to the COQ4 family.</text>
</comment>
<keyword evidence="7" id="KW-0862">Zinc</keyword>
<comment type="subunit">
    <text evidence="7">Component of a multi-subunit COQ enzyme complex, composed of at least COQ3, COQ4, COQ5, COQ6, COQ7 and COQ9.</text>
</comment>
<evidence type="ECO:0000256" key="5">
    <source>
        <dbReference type="ARBA" id="ARBA00023239"/>
    </source>
</evidence>
<accession>A0A9P7ATX1</accession>
<dbReference type="PANTHER" id="PTHR12922">
    <property type="entry name" value="UBIQUINONE BIOSYNTHESIS PROTEIN"/>
    <property type="match status" value="1"/>
</dbReference>
<keyword evidence="3 7" id="KW-0496">Mitochondrion</keyword>
<keyword evidence="7" id="KW-0479">Metal-binding</keyword>
<feature type="binding site" evidence="7">
    <location>
        <position position="209"/>
    </location>
    <ligand>
        <name>Zn(2+)</name>
        <dbReference type="ChEBI" id="CHEBI:29105"/>
    </ligand>
</feature>
<evidence type="ECO:0000256" key="6">
    <source>
        <dbReference type="ARBA" id="ARBA00081568"/>
    </source>
</evidence>
<reference evidence="8" key="1">
    <citation type="journal article" date="2020" name="New Phytol.">
        <title>Comparative genomics reveals dynamic genome evolution in host specialist ectomycorrhizal fungi.</title>
        <authorList>
            <person name="Lofgren L.A."/>
            <person name="Nguyen N.H."/>
            <person name="Vilgalys R."/>
            <person name="Ruytinx J."/>
            <person name="Liao H.L."/>
            <person name="Branco S."/>
            <person name="Kuo A."/>
            <person name="LaButti K."/>
            <person name="Lipzen A."/>
            <person name="Andreopoulos W."/>
            <person name="Pangilinan J."/>
            <person name="Riley R."/>
            <person name="Hundley H."/>
            <person name="Na H."/>
            <person name="Barry K."/>
            <person name="Grigoriev I.V."/>
            <person name="Stajich J.E."/>
            <person name="Kennedy P.G."/>
        </authorList>
    </citation>
    <scope>NUCLEOTIDE SEQUENCE</scope>
    <source>
        <strain evidence="8">S12</strain>
    </source>
</reference>
<keyword evidence="1 7" id="KW-0831">Ubiquinone biosynthesis</keyword>
<comment type="cofactor">
    <cofactor evidence="7">
        <name>Zn(2+)</name>
        <dbReference type="ChEBI" id="CHEBI:29105"/>
    </cofactor>
</comment>
<dbReference type="HAMAP" id="MF_03111">
    <property type="entry name" value="Coq4"/>
    <property type="match status" value="1"/>
</dbReference>
<feature type="binding site" evidence="7">
    <location>
        <position position="206"/>
    </location>
    <ligand>
        <name>Zn(2+)</name>
        <dbReference type="ChEBI" id="CHEBI:29105"/>
    </ligand>
</feature>
<dbReference type="GO" id="GO:0120539">
    <property type="term" value="F:4-hydroxy-3-methoxy-5-polyprenylbenzoate decarboxylase activity"/>
    <property type="evidence" value="ECO:0007669"/>
    <property type="project" value="UniProtKB-EC"/>
</dbReference>
<keyword evidence="5 7" id="KW-0456">Lyase</keyword>
<evidence type="ECO:0000256" key="7">
    <source>
        <dbReference type="HAMAP-Rule" id="MF_03111"/>
    </source>
</evidence>
<evidence type="ECO:0000256" key="1">
    <source>
        <dbReference type="ARBA" id="ARBA00022688"/>
    </source>
</evidence>